<keyword evidence="4" id="KW-0804">Transcription</keyword>
<dbReference type="PANTHER" id="PTHR43133:SF62">
    <property type="entry name" value="RNA POLYMERASE SIGMA FACTOR SIGZ"/>
    <property type="match status" value="1"/>
</dbReference>
<organism evidence="7 8">
    <name type="scientific">Yoonia ponticola</name>
    <dbReference type="NCBI Taxonomy" id="1524255"/>
    <lineage>
        <taxon>Bacteria</taxon>
        <taxon>Pseudomonadati</taxon>
        <taxon>Pseudomonadota</taxon>
        <taxon>Alphaproteobacteria</taxon>
        <taxon>Rhodobacterales</taxon>
        <taxon>Paracoccaceae</taxon>
        <taxon>Yoonia</taxon>
    </lineage>
</organism>
<feature type="domain" description="RNA polymerase sigma factor 70 region 4 type 2" evidence="6">
    <location>
        <begin position="121"/>
        <end position="173"/>
    </location>
</feature>
<dbReference type="EMBL" id="JACIJM010000001">
    <property type="protein sequence ID" value="MBB5720590.1"/>
    <property type="molecule type" value="Genomic_DNA"/>
</dbReference>
<dbReference type="SUPFAM" id="SSF88946">
    <property type="entry name" value="Sigma2 domain of RNA polymerase sigma factors"/>
    <property type="match status" value="1"/>
</dbReference>
<sequence>MTRQEIETLIGSVALGDRKAFNSLYDATSAKLLGVCLRILRDRAAAEDAMQDTFIKVWKNADRFAVNGYSPMTWLITIARNTSIDRLRASKPTADIDDYTDTIAASGPTAEGRIIATGEARRITNCFAELEPTRSAAIKAAYLDGLPYAELAQKFNVPLNTMRTWLRRGLIALRECLSK</sequence>
<dbReference type="AlphaFoldDB" id="A0A7W9BHM0"/>
<reference evidence="7 8" key="1">
    <citation type="submission" date="2020-08" db="EMBL/GenBank/DDBJ databases">
        <title>Genomic Encyclopedia of Type Strains, Phase IV (KMG-IV): sequencing the most valuable type-strain genomes for metagenomic binning, comparative biology and taxonomic classification.</title>
        <authorList>
            <person name="Goeker M."/>
        </authorList>
    </citation>
    <scope>NUCLEOTIDE SEQUENCE [LARGE SCALE GENOMIC DNA]</scope>
    <source>
        <strain evidence="7 8">DSM 101064</strain>
    </source>
</reference>
<evidence type="ECO:0000313" key="7">
    <source>
        <dbReference type="EMBL" id="MBB5720590.1"/>
    </source>
</evidence>
<dbReference type="InterPro" id="IPR007627">
    <property type="entry name" value="RNA_pol_sigma70_r2"/>
</dbReference>
<dbReference type="Gene3D" id="1.10.1740.10">
    <property type="match status" value="1"/>
</dbReference>
<evidence type="ECO:0000259" key="5">
    <source>
        <dbReference type="Pfam" id="PF04542"/>
    </source>
</evidence>
<evidence type="ECO:0000313" key="8">
    <source>
        <dbReference type="Proteomes" id="UP000535415"/>
    </source>
</evidence>
<dbReference type="GO" id="GO:0006352">
    <property type="term" value="P:DNA-templated transcription initiation"/>
    <property type="evidence" value="ECO:0007669"/>
    <property type="project" value="InterPro"/>
</dbReference>
<dbReference type="InterPro" id="IPR036388">
    <property type="entry name" value="WH-like_DNA-bd_sf"/>
</dbReference>
<evidence type="ECO:0000259" key="6">
    <source>
        <dbReference type="Pfam" id="PF08281"/>
    </source>
</evidence>
<dbReference type="RefSeq" id="WP_183524171.1">
    <property type="nucleotide sequence ID" value="NZ_JACIJM010000001.1"/>
</dbReference>
<dbReference type="InterPro" id="IPR013325">
    <property type="entry name" value="RNA_pol_sigma_r2"/>
</dbReference>
<dbReference type="GO" id="GO:0016987">
    <property type="term" value="F:sigma factor activity"/>
    <property type="evidence" value="ECO:0007669"/>
    <property type="project" value="UniProtKB-KW"/>
</dbReference>
<comment type="similarity">
    <text evidence="1">Belongs to the sigma-70 factor family. ECF subfamily.</text>
</comment>
<dbReference type="InterPro" id="IPR014284">
    <property type="entry name" value="RNA_pol_sigma-70_dom"/>
</dbReference>
<dbReference type="Pfam" id="PF08281">
    <property type="entry name" value="Sigma70_r4_2"/>
    <property type="match status" value="1"/>
</dbReference>
<protein>
    <submittedName>
        <fullName evidence="7">RNA polymerase sigma-70 factor (ECF subfamily)</fullName>
    </submittedName>
</protein>
<dbReference type="Gene3D" id="1.10.10.10">
    <property type="entry name" value="Winged helix-like DNA-binding domain superfamily/Winged helix DNA-binding domain"/>
    <property type="match status" value="1"/>
</dbReference>
<accession>A0A7W9BHM0</accession>
<dbReference type="GO" id="GO:0003677">
    <property type="term" value="F:DNA binding"/>
    <property type="evidence" value="ECO:0007669"/>
    <property type="project" value="InterPro"/>
</dbReference>
<gene>
    <name evidence="7" type="ORF">FHS72_000194</name>
</gene>
<evidence type="ECO:0000256" key="3">
    <source>
        <dbReference type="ARBA" id="ARBA00023082"/>
    </source>
</evidence>
<keyword evidence="3" id="KW-0731">Sigma factor</keyword>
<evidence type="ECO:0000256" key="1">
    <source>
        <dbReference type="ARBA" id="ARBA00010641"/>
    </source>
</evidence>
<dbReference type="InterPro" id="IPR013324">
    <property type="entry name" value="RNA_pol_sigma_r3/r4-like"/>
</dbReference>
<dbReference type="InterPro" id="IPR039425">
    <property type="entry name" value="RNA_pol_sigma-70-like"/>
</dbReference>
<comment type="caution">
    <text evidence="7">The sequence shown here is derived from an EMBL/GenBank/DDBJ whole genome shotgun (WGS) entry which is preliminary data.</text>
</comment>
<keyword evidence="8" id="KW-1185">Reference proteome</keyword>
<evidence type="ECO:0000256" key="4">
    <source>
        <dbReference type="ARBA" id="ARBA00023163"/>
    </source>
</evidence>
<feature type="domain" description="RNA polymerase sigma-70 region 2" evidence="5">
    <location>
        <begin position="24"/>
        <end position="91"/>
    </location>
</feature>
<dbReference type="InterPro" id="IPR013249">
    <property type="entry name" value="RNA_pol_sigma70_r4_t2"/>
</dbReference>
<dbReference type="PANTHER" id="PTHR43133">
    <property type="entry name" value="RNA POLYMERASE ECF-TYPE SIGMA FACTO"/>
    <property type="match status" value="1"/>
</dbReference>
<dbReference type="Proteomes" id="UP000535415">
    <property type="component" value="Unassembled WGS sequence"/>
</dbReference>
<dbReference type="Pfam" id="PF04542">
    <property type="entry name" value="Sigma70_r2"/>
    <property type="match status" value="1"/>
</dbReference>
<name>A0A7W9BHM0_9RHOB</name>
<dbReference type="SUPFAM" id="SSF88659">
    <property type="entry name" value="Sigma3 and sigma4 domains of RNA polymerase sigma factors"/>
    <property type="match status" value="1"/>
</dbReference>
<evidence type="ECO:0000256" key="2">
    <source>
        <dbReference type="ARBA" id="ARBA00023015"/>
    </source>
</evidence>
<proteinExistence type="inferred from homology"/>
<keyword evidence="2" id="KW-0805">Transcription regulation</keyword>
<dbReference type="NCBIfam" id="TIGR02937">
    <property type="entry name" value="sigma70-ECF"/>
    <property type="match status" value="1"/>
</dbReference>